<dbReference type="EMBL" id="VFPM01000001">
    <property type="protein sequence ID" value="TQM65121.1"/>
    <property type="molecule type" value="Genomic_DNA"/>
</dbReference>
<dbReference type="PANTHER" id="PTHR30163">
    <property type="entry name" value="MEMBRANE-BOUND LYTIC MUREIN TRANSGLYCOSYLASE B"/>
    <property type="match status" value="1"/>
</dbReference>
<dbReference type="Pfam" id="PF13406">
    <property type="entry name" value="SLT_2"/>
    <property type="match status" value="1"/>
</dbReference>
<feature type="compositionally biased region" description="Gly residues" evidence="1">
    <location>
        <begin position="64"/>
        <end position="76"/>
    </location>
</feature>
<feature type="compositionally biased region" description="Gly residues" evidence="1">
    <location>
        <begin position="109"/>
        <end position="119"/>
    </location>
</feature>
<feature type="domain" description="Transglycosylase SLT" evidence="3">
    <location>
        <begin position="241"/>
        <end position="288"/>
    </location>
</feature>
<comment type="caution">
    <text evidence="4">The sequence shown here is derived from an EMBL/GenBank/DDBJ whole genome shotgun (WGS) entry which is preliminary data.</text>
</comment>
<proteinExistence type="predicted"/>
<gene>
    <name evidence="4" type="ORF">FBY41_1506</name>
</gene>
<dbReference type="CDD" id="cd13399">
    <property type="entry name" value="Slt35-like"/>
    <property type="match status" value="1"/>
</dbReference>
<dbReference type="Proteomes" id="UP000316747">
    <property type="component" value="Unassembled WGS sequence"/>
</dbReference>
<name>A0A543I3J0_9MICO</name>
<keyword evidence="5" id="KW-1185">Reference proteome</keyword>
<evidence type="ECO:0000313" key="5">
    <source>
        <dbReference type="Proteomes" id="UP000316747"/>
    </source>
</evidence>
<dbReference type="InterPro" id="IPR031304">
    <property type="entry name" value="SLT_2"/>
</dbReference>
<dbReference type="InterPro" id="IPR043426">
    <property type="entry name" value="MltB-like"/>
</dbReference>
<evidence type="ECO:0000256" key="1">
    <source>
        <dbReference type="SAM" id="MobiDB-lite"/>
    </source>
</evidence>
<protein>
    <submittedName>
        <fullName evidence="4">Transglycosylase protein with SLT domain</fullName>
    </submittedName>
</protein>
<dbReference type="RefSeq" id="WP_260439613.1">
    <property type="nucleotide sequence ID" value="NZ_VFPM01000001.1"/>
</dbReference>
<evidence type="ECO:0000259" key="3">
    <source>
        <dbReference type="Pfam" id="PF13406"/>
    </source>
</evidence>
<dbReference type="AlphaFoldDB" id="A0A543I3J0"/>
<accession>A0A543I3J0</accession>
<feature type="region of interest" description="Disordered" evidence="1">
    <location>
        <begin position="105"/>
        <end position="155"/>
    </location>
</feature>
<organism evidence="4 5">
    <name type="scientific">Humibacillus xanthopallidus</name>
    <dbReference type="NCBI Taxonomy" id="412689"/>
    <lineage>
        <taxon>Bacteria</taxon>
        <taxon>Bacillati</taxon>
        <taxon>Actinomycetota</taxon>
        <taxon>Actinomycetes</taxon>
        <taxon>Micrococcales</taxon>
        <taxon>Intrasporangiaceae</taxon>
        <taxon>Humibacillus</taxon>
    </lineage>
</organism>
<reference evidence="4 5" key="1">
    <citation type="submission" date="2019-06" db="EMBL/GenBank/DDBJ databases">
        <title>Genome sequencing of plant associated microbes to promote plant fitness in Sorghum bicolor and Oryza sativa.</title>
        <authorList>
            <person name="Coleman-Derr D."/>
        </authorList>
    </citation>
    <scope>NUCLEOTIDE SEQUENCE [LARGE SCALE GENOMIC DNA]</scope>
    <source>
        <strain evidence="4 5">KV-663</strain>
    </source>
</reference>
<dbReference type="GO" id="GO:0008933">
    <property type="term" value="F:peptidoglycan lytic transglycosylase activity"/>
    <property type="evidence" value="ECO:0007669"/>
    <property type="project" value="TreeGrafter"/>
</dbReference>
<evidence type="ECO:0000256" key="2">
    <source>
        <dbReference type="SAM" id="SignalP"/>
    </source>
</evidence>
<feature type="signal peptide" evidence="2">
    <location>
        <begin position="1"/>
        <end position="37"/>
    </location>
</feature>
<feature type="region of interest" description="Disordered" evidence="1">
    <location>
        <begin position="37"/>
        <end position="76"/>
    </location>
</feature>
<dbReference type="GO" id="GO:0009253">
    <property type="term" value="P:peptidoglycan catabolic process"/>
    <property type="evidence" value="ECO:0007669"/>
    <property type="project" value="TreeGrafter"/>
</dbReference>
<dbReference type="PANTHER" id="PTHR30163:SF8">
    <property type="entry name" value="LYTIC MUREIN TRANSGLYCOSYLASE"/>
    <property type="match status" value="1"/>
</dbReference>
<evidence type="ECO:0000313" key="4">
    <source>
        <dbReference type="EMBL" id="TQM65121.1"/>
    </source>
</evidence>
<dbReference type="InterPro" id="IPR023346">
    <property type="entry name" value="Lysozyme-like_dom_sf"/>
</dbReference>
<dbReference type="Gene3D" id="1.10.530.10">
    <property type="match status" value="1"/>
</dbReference>
<dbReference type="SUPFAM" id="SSF53955">
    <property type="entry name" value="Lysozyme-like"/>
    <property type="match status" value="1"/>
</dbReference>
<feature type="compositionally biased region" description="Low complexity" evidence="1">
    <location>
        <begin position="144"/>
        <end position="155"/>
    </location>
</feature>
<feature type="chain" id="PRO_5021778127" evidence="2">
    <location>
        <begin position="38"/>
        <end position="329"/>
    </location>
</feature>
<keyword evidence="2" id="KW-0732">Signal</keyword>
<sequence>MRRGEGMRRGGRAATGVTLACAAMAASVVLAVAPAMAASSPDGPTPAPTPTLQGDPADPFGPAPGSGGGSAGDGGSTVGEVTGAVVAPLFDRLRLAAAYVVGSSEPGAASGGASTGGSAGASTPIGATGAGGSAWRPPSDLRAPKAVAAPGGAAGNPAALTTDQLLWAAYVSAAKGVPASCHLPVTLLAAIGEVESSSLRGRSLDARHDVVPPVIGVALNGNGFAAIRDTDGGRLDGDPVWDRAVGPMQFIPGTWRAWGADGNGDGVADPQNIEDATLTAARYLCANGRDLSRAGDLASAVLSYNGSQRYLATVTGLMDAVTSGASAAP</sequence>